<dbReference type="GO" id="GO:0006004">
    <property type="term" value="P:fucose metabolic process"/>
    <property type="evidence" value="ECO:0007669"/>
    <property type="project" value="UniProtKB-KW"/>
</dbReference>
<protein>
    <recommendedName>
        <fullName evidence="6">O-fucosyltransferase family protein</fullName>
    </recommendedName>
</protein>
<dbReference type="GO" id="GO:0016757">
    <property type="term" value="F:glycosyltransferase activity"/>
    <property type="evidence" value="ECO:0007669"/>
    <property type="project" value="UniProtKB-KW"/>
</dbReference>
<proteinExistence type="inferred from homology"/>
<keyword evidence="8" id="KW-1185">Reference proteome</keyword>
<evidence type="ECO:0000313" key="7">
    <source>
        <dbReference type="EMBL" id="CAK9166864.1"/>
    </source>
</evidence>
<evidence type="ECO:0000256" key="3">
    <source>
        <dbReference type="ARBA" id="ARBA00022679"/>
    </source>
</evidence>
<gene>
    <name evidence="7" type="ORF">ILEXP_LOCUS36103</name>
</gene>
<keyword evidence="3" id="KW-0808">Transferase</keyword>
<dbReference type="EMBL" id="CAUOFW020004708">
    <property type="protein sequence ID" value="CAK9166864.1"/>
    <property type="molecule type" value="Genomic_DNA"/>
</dbReference>
<sequence>MKSYSSLKVALSSSPSYSFRIENEYGLESKAYVAGGYAYMTWATKMGAELDTEVPWLMCKEDDAPDPVICYMVIVARLLNLTLVIPELDKRSFWADPSIHLFKPTCGNPCATTLRTFLM</sequence>
<dbReference type="InterPro" id="IPR019378">
    <property type="entry name" value="GDP-Fuc_O-FucTrfase"/>
</dbReference>
<dbReference type="AlphaFoldDB" id="A0ABC8TBS4"/>
<evidence type="ECO:0000256" key="1">
    <source>
        <dbReference type="ARBA" id="ARBA00007737"/>
    </source>
</evidence>
<keyword evidence="4" id="KW-0294">Fucose metabolism</keyword>
<name>A0ABC8TBS4_9AQUA</name>
<dbReference type="Pfam" id="PF10250">
    <property type="entry name" value="O-FucT"/>
    <property type="match status" value="1"/>
</dbReference>
<comment type="caution">
    <text evidence="7">The sequence shown here is derived from an EMBL/GenBank/DDBJ whole genome shotgun (WGS) entry which is preliminary data.</text>
</comment>
<evidence type="ECO:0000313" key="8">
    <source>
        <dbReference type="Proteomes" id="UP001642360"/>
    </source>
</evidence>
<keyword evidence="2" id="KW-0328">Glycosyltransferase</keyword>
<dbReference type="Gene3D" id="3.20.20.80">
    <property type="entry name" value="Glycosidases"/>
    <property type="match status" value="1"/>
</dbReference>
<keyword evidence="5" id="KW-0119">Carbohydrate metabolism</keyword>
<evidence type="ECO:0000256" key="2">
    <source>
        <dbReference type="ARBA" id="ARBA00022676"/>
    </source>
</evidence>
<reference evidence="7 8" key="1">
    <citation type="submission" date="2024-02" db="EMBL/GenBank/DDBJ databases">
        <authorList>
            <person name="Vignale AGUSTIN F."/>
            <person name="Sosa J E."/>
            <person name="Modenutti C."/>
        </authorList>
    </citation>
    <scope>NUCLEOTIDE SEQUENCE [LARGE SCALE GENOMIC DNA]</scope>
</reference>
<accession>A0ABC8TBS4</accession>
<evidence type="ECO:0000256" key="5">
    <source>
        <dbReference type="ARBA" id="ARBA00023277"/>
    </source>
</evidence>
<dbReference type="Proteomes" id="UP001642360">
    <property type="component" value="Unassembled WGS sequence"/>
</dbReference>
<evidence type="ECO:0000256" key="4">
    <source>
        <dbReference type="ARBA" id="ARBA00023253"/>
    </source>
</evidence>
<organism evidence="7 8">
    <name type="scientific">Ilex paraguariensis</name>
    <name type="common">yerba mate</name>
    <dbReference type="NCBI Taxonomy" id="185542"/>
    <lineage>
        <taxon>Eukaryota</taxon>
        <taxon>Viridiplantae</taxon>
        <taxon>Streptophyta</taxon>
        <taxon>Embryophyta</taxon>
        <taxon>Tracheophyta</taxon>
        <taxon>Spermatophyta</taxon>
        <taxon>Magnoliopsida</taxon>
        <taxon>eudicotyledons</taxon>
        <taxon>Gunneridae</taxon>
        <taxon>Pentapetalae</taxon>
        <taxon>asterids</taxon>
        <taxon>campanulids</taxon>
        <taxon>Aquifoliales</taxon>
        <taxon>Aquifoliaceae</taxon>
        <taxon>Ilex</taxon>
    </lineage>
</organism>
<comment type="similarity">
    <text evidence="1">Belongs to the glycosyltransferase GT106 family.</text>
</comment>
<evidence type="ECO:0000256" key="6">
    <source>
        <dbReference type="ARBA" id="ARBA00030350"/>
    </source>
</evidence>